<feature type="transmembrane region" description="Helical" evidence="1">
    <location>
        <begin position="15"/>
        <end position="35"/>
    </location>
</feature>
<dbReference type="Pfam" id="PF14341">
    <property type="entry name" value="PilX_N"/>
    <property type="match status" value="1"/>
</dbReference>
<name>A0ABT3NCP4_9BACT</name>
<dbReference type="RefSeq" id="WP_265426180.1">
    <property type="nucleotide sequence ID" value="NZ_JAPFPW010000026.1"/>
</dbReference>
<evidence type="ECO:0000313" key="3">
    <source>
        <dbReference type="EMBL" id="MCW7755245.1"/>
    </source>
</evidence>
<feature type="domain" description="Type 4 fimbrial biogenesis protein PilX N-terminal" evidence="2">
    <location>
        <begin position="13"/>
        <end position="63"/>
    </location>
</feature>
<comment type="caution">
    <text evidence="3">The sequence shown here is derived from an EMBL/GenBank/DDBJ whole genome shotgun (WGS) entry which is preliminary data.</text>
</comment>
<keyword evidence="1" id="KW-0472">Membrane</keyword>
<proteinExistence type="predicted"/>
<organism evidence="3 4">
    <name type="scientific">Desulfobotulus pelophilus</name>
    <dbReference type="NCBI Taxonomy" id="2823377"/>
    <lineage>
        <taxon>Bacteria</taxon>
        <taxon>Pseudomonadati</taxon>
        <taxon>Thermodesulfobacteriota</taxon>
        <taxon>Desulfobacteria</taxon>
        <taxon>Desulfobacterales</taxon>
        <taxon>Desulfobacteraceae</taxon>
        <taxon>Desulfobotulus</taxon>
    </lineage>
</organism>
<sequence length="165" mass="18184">MIKTIHSVSDNEKGIILITSLVLLVILTLIGIAAMQSTTLQERMAGNMEQRDRAFQAAESGLRAAEARFAAWGINPPAFNGQDGRYHSVSSPLPADWWLPARNPMQDADSNAVFIIEEVRSIEDAGANSIAFVPSEDFAILYRIRSRAQSPNTRATVMLETTFVY</sequence>
<evidence type="ECO:0000256" key="1">
    <source>
        <dbReference type="SAM" id="Phobius"/>
    </source>
</evidence>
<reference evidence="3 4" key="1">
    <citation type="submission" date="2022-11" db="EMBL/GenBank/DDBJ databases">
        <title>Desulfobotulus tamanensis H1 sp. nov. - anaerobic, alkaliphilic, sulphate reducing bacterium isolated from terrestrial mud volcano.</title>
        <authorList>
            <person name="Frolova A."/>
            <person name="Merkel A.Y."/>
            <person name="Slobodkin A.I."/>
        </authorList>
    </citation>
    <scope>NUCLEOTIDE SEQUENCE [LARGE SCALE GENOMIC DNA]</scope>
    <source>
        <strain evidence="3 4">H1</strain>
    </source>
</reference>
<keyword evidence="1" id="KW-1133">Transmembrane helix</keyword>
<accession>A0ABT3NCP4</accession>
<protein>
    <submittedName>
        <fullName evidence="3">PilX N-terminal domain-containing pilus assembly protein</fullName>
    </submittedName>
</protein>
<keyword evidence="4" id="KW-1185">Reference proteome</keyword>
<dbReference type="Proteomes" id="UP001209681">
    <property type="component" value="Unassembled WGS sequence"/>
</dbReference>
<keyword evidence="1" id="KW-0812">Transmembrane</keyword>
<dbReference type="InterPro" id="IPR025746">
    <property type="entry name" value="PilX_N_dom"/>
</dbReference>
<evidence type="ECO:0000313" key="4">
    <source>
        <dbReference type="Proteomes" id="UP001209681"/>
    </source>
</evidence>
<dbReference type="EMBL" id="JAPFPW010000026">
    <property type="protein sequence ID" value="MCW7755245.1"/>
    <property type="molecule type" value="Genomic_DNA"/>
</dbReference>
<gene>
    <name evidence="3" type="ORF">OOT00_14755</name>
</gene>
<evidence type="ECO:0000259" key="2">
    <source>
        <dbReference type="Pfam" id="PF14341"/>
    </source>
</evidence>